<evidence type="ECO:0000313" key="2">
    <source>
        <dbReference type="EMBL" id="SDN89395.1"/>
    </source>
</evidence>
<dbReference type="AlphaFoldDB" id="A0A1H0F464"/>
<feature type="region of interest" description="Disordered" evidence="1">
    <location>
        <begin position="18"/>
        <end position="39"/>
    </location>
</feature>
<reference evidence="2 3" key="1">
    <citation type="submission" date="2016-10" db="EMBL/GenBank/DDBJ databases">
        <authorList>
            <person name="de Groot N.N."/>
        </authorList>
    </citation>
    <scope>NUCLEOTIDE SEQUENCE [LARGE SCALE GENOMIC DNA]</scope>
    <source>
        <strain evidence="2 3">CGMCC 4.2022</strain>
    </source>
</reference>
<dbReference type="STRING" id="310781.SAMN05216259_106145"/>
<proteinExistence type="predicted"/>
<keyword evidence="3" id="KW-1185">Reference proteome</keyword>
<dbReference type="EMBL" id="FNIE01000006">
    <property type="protein sequence ID" value="SDN89395.1"/>
    <property type="molecule type" value="Genomic_DNA"/>
</dbReference>
<evidence type="ECO:0008006" key="4">
    <source>
        <dbReference type="Google" id="ProtNLM"/>
    </source>
</evidence>
<evidence type="ECO:0000256" key="1">
    <source>
        <dbReference type="SAM" id="MobiDB-lite"/>
    </source>
</evidence>
<dbReference type="Proteomes" id="UP000199341">
    <property type="component" value="Unassembled WGS sequence"/>
</dbReference>
<name>A0A1H0F464_9ACTN</name>
<accession>A0A1H0F464</accession>
<gene>
    <name evidence="2" type="ORF">SAMN05216259_106145</name>
</gene>
<sequence>MAAGLAVVAMALALSAAHDRPPGRTPTVKGEPAAVARERPSDHLVRAPVRIADPAAVALLRPGVRVDVFASGRVLAAGAGVIAVPPAPDRAGSAPAASESGGLGGALIVLAVPRRTAAALSGAAATSPLGVALC</sequence>
<dbReference type="RefSeq" id="WP_245771413.1">
    <property type="nucleotide sequence ID" value="NZ_FNIE01000006.1"/>
</dbReference>
<organism evidence="2 3">
    <name type="scientific">Actinacidiphila guanduensis</name>
    <dbReference type="NCBI Taxonomy" id="310781"/>
    <lineage>
        <taxon>Bacteria</taxon>
        <taxon>Bacillati</taxon>
        <taxon>Actinomycetota</taxon>
        <taxon>Actinomycetes</taxon>
        <taxon>Kitasatosporales</taxon>
        <taxon>Streptomycetaceae</taxon>
        <taxon>Actinacidiphila</taxon>
    </lineage>
</organism>
<protein>
    <recommendedName>
        <fullName evidence="4">Flp pilus assembly protein RcpC/CpaB domain-containing protein</fullName>
    </recommendedName>
</protein>
<evidence type="ECO:0000313" key="3">
    <source>
        <dbReference type="Proteomes" id="UP000199341"/>
    </source>
</evidence>